<evidence type="ECO:0000313" key="2">
    <source>
        <dbReference type="EMBL" id="JAA88398.1"/>
    </source>
</evidence>
<feature type="chain" id="PRO_5004531971" evidence="1">
    <location>
        <begin position="22"/>
        <end position="163"/>
    </location>
</feature>
<reference evidence="2" key="2">
    <citation type="submission" date="2013-05" db="EMBL/GenBank/DDBJ databases">
        <authorList>
            <person name="Carter J.-M."/>
            <person name="Baker S.C."/>
            <person name="Pink R."/>
            <person name="Carter D.R.F."/>
            <person name="Collins A."/>
            <person name="Tomlin J."/>
            <person name="Gibbs M."/>
            <person name="Breuker C.J."/>
        </authorList>
    </citation>
    <scope>NUCLEOTIDE SEQUENCE</scope>
    <source>
        <tissue evidence="2">Ovary</tissue>
    </source>
</reference>
<name>S4PF81_9NEOP</name>
<accession>S4PF81</accession>
<feature type="non-terminal residue" evidence="2">
    <location>
        <position position="163"/>
    </location>
</feature>
<reference evidence="2" key="1">
    <citation type="journal article" date="2013" name="BMC Genomics">
        <title>Unscrambling butterfly oogenesis.</title>
        <authorList>
            <person name="Carter J.M."/>
            <person name="Baker S.C."/>
            <person name="Pink R."/>
            <person name="Carter D.R."/>
            <person name="Collins A."/>
            <person name="Tomlin J."/>
            <person name="Gibbs M."/>
            <person name="Breuker C.J."/>
        </authorList>
    </citation>
    <scope>NUCLEOTIDE SEQUENCE</scope>
    <source>
        <tissue evidence="2">Ovary</tissue>
    </source>
</reference>
<evidence type="ECO:0000256" key="1">
    <source>
        <dbReference type="SAM" id="SignalP"/>
    </source>
</evidence>
<organism evidence="2">
    <name type="scientific">Pararge aegeria</name>
    <name type="common">speckled wood butterfly</name>
    <dbReference type="NCBI Taxonomy" id="116150"/>
    <lineage>
        <taxon>Eukaryota</taxon>
        <taxon>Metazoa</taxon>
        <taxon>Ecdysozoa</taxon>
        <taxon>Arthropoda</taxon>
        <taxon>Hexapoda</taxon>
        <taxon>Insecta</taxon>
        <taxon>Pterygota</taxon>
        <taxon>Neoptera</taxon>
        <taxon>Endopterygota</taxon>
        <taxon>Lepidoptera</taxon>
        <taxon>Glossata</taxon>
        <taxon>Ditrysia</taxon>
        <taxon>Papilionoidea</taxon>
        <taxon>Nymphalidae</taxon>
        <taxon>Satyrinae</taxon>
        <taxon>Satyrini</taxon>
        <taxon>Parargina</taxon>
        <taxon>Pararge</taxon>
    </lineage>
</organism>
<dbReference type="EMBL" id="GAIX01004162">
    <property type="protein sequence ID" value="JAA88398.1"/>
    <property type="molecule type" value="Transcribed_RNA"/>
</dbReference>
<keyword evidence="1" id="KW-0732">Signal</keyword>
<proteinExistence type="predicted"/>
<feature type="signal peptide" evidence="1">
    <location>
        <begin position="1"/>
        <end position="21"/>
    </location>
</feature>
<sequence length="163" mass="18851">MSNGPRWRSLSGDALVSEVLALLVEGSTCCGLRRCSSGWHGGCGTRRGAGCGARDRRSRGRRRLDSHLHVSICHGQRWPRSLGFDFLRFGYRRNGSALRGWPRYRRRSCSWLRRRCCRRFSCCGHRFRWCSSGFGSRRFWNRPRCRRGSRGRCRTRSGCRGCS</sequence>
<protein>
    <submittedName>
        <fullName evidence="2">Uncharacterized protein</fullName>
    </submittedName>
</protein>
<dbReference type="AlphaFoldDB" id="S4PF81"/>